<dbReference type="HOGENOM" id="CLU_572404_0_0_1"/>
<feature type="transmembrane region" description="Helical" evidence="2">
    <location>
        <begin position="443"/>
        <end position="466"/>
    </location>
</feature>
<accession>M5FZA5</accession>
<dbReference type="EMBL" id="JH795880">
    <property type="protein sequence ID" value="EJT96837.1"/>
    <property type="molecule type" value="Genomic_DNA"/>
</dbReference>
<name>M5FZA5_DACPD</name>
<gene>
    <name evidence="3" type="ORF">DACRYDRAFT_112452</name>
</gene>
<dbReference type="Proteomes" id="UP000030653">
    <property type="component" value="Unassembled WGS sequence"/>
</dbReference>
<keyword evidence="4" id="KW-1185">Reference proteome</keyword>
<feature type="compositionally biased region" description="Basic and acidic residues" evidence="1">
    <location>
        <begin position="10"/>
        <end position="24"/>
    </location>
</feature>
<evidence type="ECO:0000313" key="4">
    <source>
        <dbReference type="Proteomes" id="UP000030653"/>
    </source>
</evidence>
<dbReference type="GeneID" id="63684482"/>
<dbReference type="OMA" id="VANEYRW"/>
<evidence type="ECO:0000313" key="3">
    <source>
        <dbReference type="EMBL" id="EJT96837.1"/>
    </source>
</evidence>
<feature type="transmembrane region" description="Helical" evidence="2">
    <location>
        <begin position="401"/>
        <end position="423"/>
    </location>
</feature>
<dbReference type="AlphaFoldDB" id="M5FZA5"/>
<keyword evidence="2" id="KW-0472">Membrane</keyword>
<sequence>MSEGGNSEPPEVRQKAVVSLERRAGNPPSNDGKNDSIVPGDAHTVATTAGSPCSSLHHSAGSSSGSLKPANEAPTPVPVSPTYAGPIQHKPAMEGFSRDTPTLELDRQLETLRWMKSKDAWFALQLSESAEIYERSPLTCTNVLIRNFAYAQEDRREFRELRMRDLTVPAHKNLDIRISVGIDNLQIFWWDMTPRWQTFFNSVAKLPLSSWQQVAPPEVANEYRWLALAYEWIDLQLEALDDLVITSRETETAPPPEVIAQSTTSATLGPGLRGIDETSETRTREYIRRATRRGQTPLRTQRTAEKGVIGQDGHVTVHGSLSSVGTYRTNLATLAAISFFGASVAWSAVFSGTRGDVVLLAWTSSMFVCGSIAAGSIAIILGADSIDLDRDMNARRALRVFVLTSAVFSFGGIVLLAVTMALIDPDSNTGNSSSTPTAPYRISGMRASGVFTIIASLVEIGVALALRQAFTPGRYKW</sequence>
<feature type="transmembrane region" description="Helical" evidence="2">
    <location>
        <begin position="357"/>
        <end position="381"/>
    </location>
</feature>
<feature type="transmembrane region" description="Helical" evidence="2">
    <location>
        <begin position="331"/>
        <end position="351"/>
    </location>
</feature>
<organism evidence="3 4">
    <name type="scientific">Dacryopinax primogenitus (strain DJM 731)</name>
    <name type="common">Brown rot fungus</name>
    <dbReference type="NCBI Taxonomy" id="1858805"/>
    <lineage>
        <taxon>Eukaryota</taxon>
        <taxon>Fungi</taxon>
        <taxon>Dikarya</taxon>
        <taxon>Basidiomycota</taxon>
        <taxon>Agaricomycotina</taxon>
        <taxon>Dacrymycetes</taxon>
        <taxon>Dacrymycetales</taxon>
        <taxon>Dacrymycetaceae</taxon>
        <taxon>Dacryopinax</taxon>
    </lineage>
</organism>
<feature type="compositionally biased region" description="Low complexity" evidence="1">
    <location>
        <begin position="51"/>
        <end position="70"/>
    </location>
</feature>
<evidence type="ECO:0000256" key="1">
    <source>
        <dbReference type="SAM" id="MobiDB-lite"/>
    </source>
</evidence>
<keyword evidence="2" id="KW-0812">Transmembrane</keyword>
<proteinExistence type="predicted"/>
<dbReference type="RefSeq" id="XP_040623735.1">
    <property type="nucleotide sequence ID" value="XM_040769420.1"/>
</dbReference>
<feature type="region of interest" description="Disordered" evidence="1">
    <location>
        <begin position="1"/>
        <end position="80"/>
    </location>
</feature>
<keyword evidence="2" id="KW-1133">Transmembrane helix</keyword>
<reference evidence="3 4" key="1">
    <citation type="journal article" date="2012" name="Science">
        <title>The Paleozoic origin of enzymatic lignin decomposition reconstructed from 31 fungal genomes.</title>
        <authorList>
            <person name="Floudas D."/>
            <person name="Binder M."/>
            <person name="Riley R."/>
            <person name="Barry K."/>
            <person name="Blanchette R.A."/>
            <person name="Henrissat B."/>
            <person name="Martinez A.T."/>
            <person name="Otillar R."/>
            <person name="Spatafora J.W."/>
            <person name="Yadav J.S."/>
            <person name="Aerts A."/>
            <person name="Benoit I."/>
            <person name="Boyd A."/>
            <person name="Carlson A."/>
            <person name="Copeland A."/>
            <person name="Coutinho P.M."/>
            <person name="de Vries R.P."/>
            <person name="Ferreira P."/>
            <person name="Findley K."/>
            <person name="Foster B."/>
            <person name="Gaskell J."/>
            <person name="Glotzer D."/>
            <person name="Gorecki P."/>
            <person name="Heitman J."/>
            <person name="Hesse C."/>
            <person name="Hori C."/>
            <person name="Igarashi K."/>
            <person name="Jurgens J.A."/>
            <person name="Kallen N."/>
            <person name="Kersten P."/>
            <person name="Kohler A."/>
            <person name="Kuees U."/>
            <person name="Kumar T.K.A."/>
            <person name="Kuo A."/>
            <person name="LaButti K."/>
            <person name="Larrondo L.F."/>
            <person name="Lindquist E."/>
            <person name="Ling A."/>
            <person name="Lombard V."/>
            <person name="Lucas S."/>
            <person name="Lundell T."/>
            <person name="Martin R."/>
            <person name="McLaughlin D.J."/>
            <person name="Morgenstern I."/>
            <person name="Morin E."/>
            <person name="Murat C."/>
            <person name="Nagy L.G."/>
            <person name="Nolan M."/>
            <person name="Ohm R.A."/>
            <person name="Patyshakuliyeva A."/>
            <person name="Rokas A."/>
            <person name="Ruiz-Duenas F.J."/>
            <person name="Sabat G."/>
            <person name="Salamov A."/>
            <person name="Samejima M."/>
            <person name="Schmutz J."/>
            <person name="Slot J.C."/>
            <person name="St John F."/>
            <person name="Stenlid J."/>
            <person name="Sun H."/>
            <person name="Sun S."/>
            <person name="Syed K."/>
            <person name="Tsang A."/>
            <person name="Wiebenga A."/>
            <person name="Young D."/>
            <person name="Pisabarro A."/>
            <person name="Eastwood D.C."/>
            <person name="Martin F."/>
            <person name="Cullen D."/>
            <person name="Grigoriev I.V."/>
            <person name="Hibbett D.S."/>
        </authorList>
    </citation>
    <scope>NUCLEOTIDE SEQUENCE [LARGE SCALE GENOMIC DNA]</scope>
    <source>
        <strain evidence="3 4">DJM-731 SS1</strain>
    </source>
</reference>
<dbReference type="OrthoDB" id="2679843at2759"/>
<protein>
    <submittedName>
        <fullName evidence="3">Uncharacterized protein</fullName>
    </submittedName>
</protein>
<evidence type="ECO:0000256" key="2">
    <source>
        <dbReference type="SAM" id="Phobius"/>
    </source>
</evidence>